<dbReference type="EMBL" id="DS695981">
    <property type="protein sequence ID" value="EEC05040.1"/>
    <property type="molecule type" value="Genomic_DNA"/>
</dbReference>
<dbReference type="HOGENOM" id="CLU_2963323_0_0_1"/>
<dbReference type="EnsemblMetazoa" id="ISCW005172-RA">
    <property type="protein sequence ID" value="ISCW005172-PA"/>
    <property type="gene ID" value="ISCW005172"/>
</dbReference>
<sequence>MKDTVKKVKFFRGKVLLSSLVQQSRFVNTTRATVRHFYKNTLVQVDFGQTRAHSPTDLV</sequence>
<dbReference type="AlphaFoldDB" id="B7PEL8"/>
<name>B7PEL8_IXOSC</name>
<dbReference type="PaxDb" id="6945-B7PEL8"/>
<dbReference type="EMBL" id="ABJB010216780">
    <property type="status" value="NOT_ANNOTATED_CDS"/>
    <property type="molecule type" value="Genomic_DNA"/>
</dbReference>
<keyword evidence="3" id="KW-1185">Reference proteome</keyword>
<dbReference type="InParanoid" id="B7PEL8"/>
<evidence type="ECO:0000313" key="1">
    <source>
        <dbReference type="EMBL" id="EEC05040.1"/>
    </source>
</evidence>
<dbReference type="VEuPathDB" id="VectorBase:ISCI005172"/>
<gene>
    <name evidence="1" type="ORF">IscW_ISCW005172</name>
</gene>
<reference evidence="2" key="2">
    <citation type="submission" date="2020-05" db="UniProtKB">
        <authorList>
            <consortium name="EnsemblMetazoa"/>
        </authorList>
    </citation>
    <scope>IDENTIFICATION</scope>
    <source>
        <strain evidence="2">wikel</strain>
    </source>
</reference>
<organism>
    <name type="scientific">Ixodes scapularis</name>
    <name type="common">Black-legged tick</name>
    <name type="synonym">Deer tick</name>
    <dbReference type="NCBI Taxonomy" id="6945"/>
    <lineage>
        <taxon>Eukaryota</taxon>
        <taxon>Metazoa</taxon>
        <taxon>Ecdysozoa</taxon>
        <taxon>Arthropoda</taxon>
        <taxon>Chelicerata</taxon>
        <taxon>Arachnida</taxon>
        <taxon>Acari</taxon>
        <taxon>Parasitiformes</taxon>
        <taxon>Ixodida</taxon>
        <taxon>Ixodoidea</taxon>
        <taxon>Ixodidae</taxon>
        <taxon>Ixodinae</taxon>
        <taxon>Ixodes</taxon>
    </lineage>
</organism>
<evidence type="ECO:0000313" key="2">
    <source>
        <dbReference type="EnsemblMetazoa" id="ISCW005172-PA"/>
    </source>
</evidence>
<accession>B7PEL8</accession>
<dbReference type="VEuPathDB" id="VectorBase:ISCW005172"/>
<evidence type="ECO:0000313" key="3">
    <source>
        <dbReference type="Proteomes" id="UP000001555"/>
    </source>
</evidence>
<reference evidence="1 3" key="1">
    <citation type="submission" date="2008-03" db="EMBL/GenBank/DDBJ databases">
        <title>Annotation of Ixodes scapularis.</title>
        <authorList>
            <consortium name="Ixodes scapularis Genome Project Consortium"/>
            <person name="Caler E."/>
            <person name="Hannick L.I."/>
            <person name="Bidwell S."/>
            <person name="Joardar V."/>
            <person name="Thiagarajan M."/>
            <person name="Amedeo P."/>
            <person name="Galinsky K.J."/>
            <person name="Schobel S."/>
            <person name="Inman J."/>
            <person name="Hostetler J."/>
            <person name="Miller J."/>
            <person name="Hammond M."/>
            <person name="Megy K."/>
            <person name="Lawson D."/>
            <person name="Kodira C."/>
            <person name="Sutton G."/>
            <person name="Meyer J."/>
            <person name="Hill C.A."/>
            <person name="Birren B."/>
            <person name="Nene V."/>
            <person name="Collins F."/>
            <person name="Alarcon-Chaidez F."/>
            <person name="Wikel S."/>
            <person name="Strausberg R."/>
        </authorList>
    </citation>
    <scope>NUCLEOTIDE SEQUENCE [LARGE SCALE GENOMIC DNA]</scope>
    <source>
        <strain evidence="3">Wikel</strain>
        <strain evidence="1">Wikel colony</strain>
    </source>
</reference>
<proteinExistence type="predicted"/>
<protein>
    <submittedName>
        <fullName evidence="1 2">Uncharacterized protein</fullName>
    </submittedName>
</protein>
<dbReference type="Proteomes" id="UP000001555">
    <property type="component" value="Unassembled WGS sequence"/>
</dbReference>